<dbReference type="PANTHER" id="PTHR30189">
    <property type="entry name" value="LPS-ASSEMBLY PROTEIN"/>
    <property type="match status" value="1"/>
</dbReference>
<keyword evidence="1" id="KW-0812">Transmembrane</keyword>
<gene>
    <name evidence="2" type="ORF">ATZ36_15665</name>
</gene>
<keyword evidence="1" id="KW-1133">Transmembrane helix</keyword>
<keyword evidence="1" id="KW-0472">Membrane</keyword>
<dbReference type="Gene3D" id="2.60.450.10">
    <property type="entry name" value="Lipopolysaccharide (LPS) transport protein A like domain"/>
    <property type="match status" value="1"/>
</dbReference>
<evidence type="ECO:0008006" key="4">
    <source>
        <dbReference type="Google" id="ProtNLM"/>
    </source>
</evidence>
<accession>A0A1E5IL65</accession>
<keyword evidence="3" id="KW-1185">Reference proteome</keyword>
<dbReference type="GO" id="GO:0009279">
    <property type="term" value="C:cell outer membrane"/>
    <property type="evidence" value="ECO:0007669"/>
    <property type="project" value="TreeGrafter"/>
</dbReference>
<dbReference type="EMBL" id="LNVX01000227">
    <property type="protein sequence ID" value="OEG71237.1"/>
    <property type="molecule type" value="Genomic_DNA"/>
</dbReference>
<feature type="transmembrane region" description="Helical" evidence="1">
    <location>
        <begin position="160"/>
        <end position="180"/>
    </location>
</feature>
<dbReference type="GO" id="GO:1990351">
    <property type="term" value="C:transporter complex"/>
    <property type="evidence" value="ECO:0007669"/>
    <property type="project" value="TreeGrafter"/>
</dbReference>
<evidence type="ECO:0000313" key="2">
    <source>
        <dbReference type="EMBL" id="OEG71237.1"/>
    </source>
</evidence>
<dbReference type="PANTHER" id="PTHR30189:SF1">
    <property type="entry name" value="LPS-ASSEMBLY PROTEIN LPTD"/>
    <property type="match status" value="1"/>
</dbReference>
<dbReference type="Proteomes" id="UP000095237">
    <property type="component" value="Unassembled WGS sequence"/>
</dbReference>
<organism evidence="2 3">
    <name type="scientific">Endomicrobium trichonymphae</name>
    <dbReference type="NCBI Taxonomy" id="1408204"/>
    <lineage>
        <taxon>Bacteria</taxon>
        <taxon>Pseudomonadati</taxon>
        <taxon>Elusimicrobiota</taxon>
        <taxon>Endomicrobiia</taxon>
        <taxon>Endomicrobiales</taxon>
        <taxon>Endomicrobiaceae</taxon>
        <taxon>Candidatus Endomicrobiellum</taxon>
    </lineage>
</organism>
<proteinExistence type="predicted"/>
<dbReference type="AlphaFoldDB" id="A0A1E5IL65"/>
<evidence type="ECO:0000313" key="3">
    <source>
        <dbReference type="Proteomes" id="UP000095237"/>
    </source>
</evidence>
<sequence>MRNSLFKKIIGSAIILLIALNVFAYEINIFADNLEYDERSSQLLAKGNVIFEWKEKKVFADYAEFDKKTVKAHSNVKIEESGNTIYADNVRYDYDEKNGCIEETFGHQHSSNVFIHAKSMEIQNKDTYAINGVRLSKCDLDNPHVYIRAKHGKLILNKRLIIYNAVFYIGGIPVFYFPIFTKSLKGDKSFGSDLNFKIQPQFPDNETMYLNMVVSSALSESLKGKVSADFFKKSGNSHEIKIDYAEQDATGSISANETNNLEKWGLTANYFNMINSIWDVRSRAWVANKGIDNCSYEENKCDIWDLFFVGYYPYSHSYATVTKYGYNTNLNMTIKHKAYSSLEGHKTSYTLFPYIELTSYSRNIFMGIIHKFYFWYQNFYRQQYLDDHGSYDNPFYKGDIYLNYKLMRTFKFCNPLTLVPALKIKFAPSSTDDFRETRLGGFFSKLFTKYSGSLNIRFRVNDWMDWNAKYSLKAITKKNSLYVETSRDDYGIGKNSVSFNNNMYFGKQTMVQNSFSYNLQQHRSSDIKNSRLSPFTTEVTCILNNYMTIFAKQVQVLNPFRFGSLNLDLTIGQLDKAYLNFAAFYQRYNSLGLYKNREINNTLGFGLCLTPKWRIDYNIKATISFDSLSQDKIAEQELKISRDLHCYTLGIVWKKAIKNGGVFFNFSTRPNTSLKEGRKATWWSSKED</sequence>
<name>A0A1E5IL65_ENDTX</name>
<comment type="caution">
    <text evidence="2">The sequence shown here is derived from an EMBL/GenBank/DDBJ whole genome shotgun (WGS) entry which is preliminary data.</text>
</comment>
<evidence type="ECO:0000256" key="1">
    <source>
        <dbReference type="SAM" id="Phobius"/>
    </source>
</evidence>
<dbReference type="InterPro" id="IPR050218">
    <property type="entry name" value="LptD"/>
</dbReference>
<reference evidence="2 3" key="1">
    <citation type="submission" date="2015-11" db="EMBL/GenBank/DDBJ databases">
        <title>Evidence for parallel genomic evolution in an endosymbiosis of termite gut flagellates.</title>
        <authorList>
            <person name="Zheng H."/>
        </authorList>
    </citation>
    <scope>NUCLEOTIDE SEQUENCE [LARGE SCALE GENOMIC DNA]</scope>
    <source>
        <strain evidence="2 3">CET450</strain>
    </source>
</reference>
<protein>
    <recommendedName>
        <fullName evidence="4">LPS-assembly protein LptD</fullName>
    </recommendedName>
</protein>